<comment type="cofactor">
    <cofactor evidence="1">
        <name>Mg(2+)</name>
        <dbReference type="ChEBI" id="CHEBI:18420"/>
    </cofactor>
</comment>
<dbReference type="InterPro" id="IPR023214">
    <property type="entry name" value="HAD_sf"/>
</dbReference>
<evidence type="ECO:0000313" key="6">
    <source>
        <dbReference type="Proteomes" id="UP000476820"/>
    </source>
</evidence>
<gene>
    <name evidence="5" type="ORF">FC774_15390</name>
</gene>
<keyword evidence="4" id="KW-0460">Magnesium</keyword>
<evidence type="ECO:0000256" key="2">
    <source>
        <dbReference type="ARBA" id="ARBA00022723"/>
    </source>
</evidence>
<dbReference type="InterPro" id="IPR051400">
    <property type="entry name" value="HAD-like_hydrolase"/>
</dbReference>
<organism evidence="5 6">
    <name type="scientific">Clostridium botulinum</name>
    <dbReference type="NCBI Taxonomy" id="1491"/>
    <lineage>
        <taxon>Bacteria</taxon>
        <taxon>Bacillati</taxon>
        <taxon>Bacillota</taxon>
        <taxon>Clostridia</taxon>
        <taxon>Eubacteriales</taxon>
        <taxon>Clostridiaceae</taxon>
        <taxon>Clostridium</taxon>
    </lineage>
</organism>
<dbReference type="SFLD" id="SFLDG01129">
    <property type="entry name" value="C1.5:_HAD__Beta-PGM__Phosphata"/>
    <property type="match status" value="1"/>
</dbReference>
<evidence type="ECO:0000256" key="4">
    <source>
        <dbReference type="ARBA" id="ARBA00022842"/>
    </source>
</evidence>
<dbReference type="InterPro" id="IPR036412">
    <property type="entry name" value="HAD-like_sf"/>
</dbReference>
<dbReference type="AlphaFoldDB" id="A0A6B4PAR8"/>
<dbReference type="PANTHER" id="PTHR46470:SF2">
    <property type="entry name" value="GLYCERALDEHYDE 3-PHOSPHATE PHOSPHATASE"/>
    <property type="match status" value="1"/>
</dbReference>
<keyword evidence="3 5" id="KW-0378">Hydrolase</keyword>
<evidence type="ECO:0000313" key="5">
    <source>
        <dbReference type="EMBL" id="NFF89237.1"/>
    </source>
</evidence>
<dbReference type="EMBL" id="SWOV01000057">
    <property type="protein sequence ID" value="NFF89237.1"/>
    <property type="molecule type" value="Genomic_DNA"/>
</dbReference>
<dbReference type="Gene3D" id="1.10.150.520">
    <property type="match status" value="1"/>
</dbReference>
<dbReference type="GO" id="GO:0044281">
    <property type="term" value="P:small molecule metabolic process"/>
    <property type="evidence" value="ECO:0007669"/>
    <property type="project" value="UniProtKB-ARBA"/>
</dbReference>
<name>A0A6B4PAR8_CLOBO</name>
<dbReference type="InterPro" id="IPR006439">
    <property type="entry name" value="HAD-SF_hydro_IA"/>
</dbReference>
<evidence type="ECO:0000256" key="1">
    <source>
        <dbReference type="ARBA" id="ARBA00001946"/>
    </source>
</evidence>
<dbReference type="SFLD" id="SFLDS00003">
    <property type="entry name" value="Haloacid_Dehalogenase"/>
    <property type="match status" value="1"/>
</dbReference>
<dbReference type="InterPro" id="IPR041492">
    <property type="entry name" value="HAD_2"/>
</dbReference>
<proteinExistence type="predicted"/>
<dbReference type="PANTHER" id="PTHR46470">
    <property type="entry name" value="N-ACYLNEURAMINATE-9-PHOSPHATASE"/>
    <property type="match status" value="1"/>
</dbReference>
<protein>
    <submittedName>
        <fullName evidence="5">HAD family hydrolase</fullName>
    </submittedName>
</protein>
<evidence type="ECO:0000256" key="3">
    <source>
        <dbReference type="ARBA" id="ARBA00022801"/>
    </source>
</evidence>
<dbReference type="GO" id="GO:0016791">
    <property type="term" value="F:phosphatase activity"/>
    <property type="evidence" value="ECO:0007669"/>
    <property type="project" value="TreeGrafter"/>
</dbReference>
<sequence length="224" mass="26833">MIKVMIFDLDDTLYNERKFVEGAFTEVCDYLAQKYELDSHSLYEDAINILDKNGRGKIFDLLCLKYEINHDIKHLVDIYRQAKPRLKLYKDCQEIIKRYKNRYKFAIITDGKASIQWNKIKMLNIEKDFEKIIVTDDFGREYWKPNKFAFEEIVRYFNVKANECVYIGDNPNKDFIGPKHIGMHTIRIVRKNGDYMKMIVNKHIDADYKILNFNEVYNIINEIN</sequence>
<comment type="caution">
    <text evidence="5">The sequence shown here is derived from an EMBL/GenBank/DDBJ whole genome shotgun (WGS) entry which is preliminary data.</text>
</comment>
<reference evidence="5 6" key="1">
    <citation type="submission" date="2019-04" db="EMBL/GenBank/DDBJ databases">
        <title>Genome sequencing of Clostridium botulinum Groups I-IV and Clostridium butyricum.</title>
        <authorList>
            <person name="Brunt J."/>
            <person name="Van Vliet A.H.M."/>
            <person name="Stringer S.C."/>
            <person name="Carter A.T."/>
            <person name="Peck M.W."/>
        </authorList>
    </citation>
    <scope>NUCLEOTIDE SEQUENCE [LARGE SCALE GENOMIC DNA]</scope>
    <source>
        <strain evidence="5 6">1605</strain>
    </source>
</reference>
<dbReference type="SUPFAM" id="SSF56784">
    <property type="entry name" value="HAD-like"/>
    <property type="match status" value="1"/>
</dbReference>
<dbReference type="RefSeq" id="WP_061302061.1">
    <property type="nucleotide sequence ID" value="NZ_LFQW01000002.1"/>
</dbReference>
<dbReference type="NCBIfam" id="TIGR01549">
    <property type="entry name" value="HAD-SF-IA-v1"/>
    <property type="match status" value="1"/>
</dbReference>
<dbReference type="GO" id="GO:0046872">
    <property type="term" value="F:metal ion binding"/>
    <property type="evidence" value="ECO:0007669"/>
    <property type="project" value="UniProtKB-KW"/>
</dbReference>
<dbReference type="Proteomes" id="UP000476820">
    <property type="component" value="Unassembled WGS sequence"/>
</dbReference>
<dbReference type="Pfam" id="PF13419">
    <property type="entry name" value="HAD_2"/>
    <property type="match status" value="1"/>
</dbReference>
<dbReference type="Gene3D" id="3.40.50.1000">
    <property type="entry name" value="HAD superfamily/HAD-like"/>
    <property type="match status" value="1"/>
</dbReference>
<accession>A0A6B4PAR8</accession>
<keyword evidence="2" id="KW-0479">Metal-binding</keyword>